<organism evidence="1 2">
    <name type="scientific">Streptomyces indicus</name>
    <dbReference type="NCBI Taxonomy" id="417292"/>
    <lineage>
        <taxon>Bacteria</taxon>
        <taxon>Bacillati</taxon>
        <taxon>Actinomycetota</taxon>
        <taxon>Actinomycetes</taxon>
        <taxon>Kitasatosporales</taxon>
        <taxon>Streptomycetaceae</taxon>
        <taxon>Streptomyces</taxon>
    </lineage>
</organism>
<keyword evidence="2" id="KW-1185">Reference proteome</keyword>
<proteinExistence type="predicted"/>
<evidence type="ECO:0008006" key="3">
    <source>
        <dbReference type="Google" id="ProtNLM"/>
    </source>
</evidence>
<dbReference type="RefSeq" id="WP_245769345.1">
    <property type="nucleotide sequence ID" value="NZ_FNFF01000005.1"/>
</dbReference>
<gene>
    <name evidence="1" type="ORF">SAMN05421806_105188</name>
</gene>
<dbReference type="InterPro" id="IPR049975">
    <property type="entry name" value="SAV_915-like_dom"/>
</dbReference>
<dbReference type="EMBL" id="FNFF01000005">
    <property type="protein sequence ID" value="SDK18456.1"/>
    <property type="molecule type" value="Genomic_DNA"/>
</dbReference>
<dbReference type="Proteomes" id="UP000199155">
    <property type="component" value="Unassembled WGS sequence"/>
</dbReference>
<dbReference type="AlphaFoldDB" id="A0A1G8ZTL2"/>
<name>A0A1G8ZTL2_9ACTN</name>
<evidence type="ECO:0000313" key="2">
    <source>
        <dbReference type="Proteomes" id="UP000199155"/>
    </source>
</evidence>
<accession>A0A1G8ZTL2</accession>
<protein>
    <recommendedName>
        <fullName evidence="3">SseB protein N-terminal domain-containing protein</fullName>
    </recommendedName>
</protein>
<dbReference type="NCBIfam" id="NF042914">
    <property type="entry name" value="SAV915_dom"/>
    <property type="match status" value="1"/>
</dbReference>
<reference evidence="1 2" key="1">
    <citation type="submission" date="2016-10" db="EMBL/GenBank/DDBJ databases">
        <authorList>
            <person name="de Groot N.N."/>
        </authorList>
    </citation>
    <scope>NUCLEOTIDE SEQUENCE [LARGE SCALE GENOMIC DNA]</scope>
    <source>
        <strain evidence="1 2">CGMCC 4.5727</strain>
    </source>
</reference>
<evidence type="ECO:0000313" key="1">
    <source>
        <dbReference type="EMBL" id="SDK18456.1"/>
    </source>
</evidence>
<sequence>MPSVALSEDAEPGERVPAGPLFVPVRPGPAGCSPRFFRTALGFRTAVAFTSEDRLSSLLGAHHPRIRLSEPALRALAAPLGVTRLTVDPLFSAPRAGRSASESATEPVRVTRTTIPGRAAARWPESKRQAYH</sequence>